<dbReference type="SUPFAM" id="SSF46785">
    <property type="entry name" value="Winged helix' DNA-binding domain"/>
    <property type="match status" value="1"/>
</dbReference>
<evidence type="ECO:0000313" key="3">
    <source>
        <dbReference type="EMBL" id="NMF96953.1"/>
    </source>
</evidence>
<dbReference type="InterPro" id="IPR036388">
    <property type="entry name" value="WH-like_DNA-bd_sf"/>
</dbReference>
<organism evidence="3 4">
    <name type="scientific">Aromatoleum toluolicum</name>
    <dbReference type="NCBI Taxonomy" id="90060"/>
    <lineage>
        <taxon>Bacteria</taxon>
        <taxon>Pseudomonadati</taxon>
        <taxon>Pseudomonadota</taxon>
        <taxon>Betaproteobacteria</taxon>
        <taxon>Rhodocyclales</taxon>
        <taxon>Rhodocyclaceae</taxon>
        <taxon>Aromatoleum</taxon>
    </lineage>
</organism>
<keyword evidence="4" id="KW-1185">Reference proteome</keyword>
<dbReference type="RefSeq" id="WP_211164857.1">
    <property type="nucleotide sequence ID" value="NZ_WTVS01000009.1"/>
</dbReference>
<keyword evidence="3" id="KW-0238">DNA-binding</keyword>
<evidence type="ECO:0000259" key="2">
    <source>
        <dbReference type="Pfam" id="PF13463"/>
    </source>
</evidence>
<evidence type="ECO:0000256" key="1">
    <source>
        <dbReference type="SAM" id="MobiDB-lite"/>
    </source>
</evidence>
<evidence type="ECO:0000313" key="4">
    <source>
        <dbReference type="Proteomes" id="UP000634522"/>
    </source>
</evidence>
<feature type="domain" description="HTH marR-type" evidence="2">
    <location>
        <begin position="62"/>
        <end position="128"/>
    </location>
</feature>
<sequence length="244" mass="26739">MTQEKESSAQPKTPITQRVWHLGATHHEAVTTEFEWSVLRFFQAFERYCMQIAHISGLAELSFSELILLHVIGLQDTPKTVGLLARQTNTDSVTNIQYSLRKLVGYKLVVKIREGRSKVFTYDVTDKGRELISQYAHFRQLVLTEQTKSIEAIDRKLSEASRLISMLSGVYDEAMRVSATYNPYVSVTDEQAKKAVKAPAKAPAKTSAKAATKAATKAAAGLASKATGKASTKAATKAAAKSAE</sequence>
<accession>A0ABX1NCK8</accession>
<reference evidence="3 4" key="1">
    <citation type="submission" date="2019-12" db="EMBL/GenBank/DDBJ databases">
        <title>Comparative genomics gives insights into the taxonomy of the Azoarcus-Aromatoleum group and reveals separate origins of nif in the plant-associated Azoarcus and non-plant-associated Aromatoleum sub-groups.</title>
        <authorList>
            <person name="Lafos M."/>
            <person name="Maluk M."/>
            <person name="Batista M."/>
            <person name="Junghare M."/>
            <person name="Carmona M."/>
            <person name="Faoro H."/>
            <person name="Cruz L.M."/>
            <person name="Battistoni F."/>
            <person name="De Souza E."/>
            <person name="Pedrosa F."/>
            <person name="Chen W.-M."/>
            <person name="Poole P.S."/>
            <person name="Dixon R.A."/>
            <person name="James E.K."/>
        </authorList>
    </citation>
    <scope>NUCLEOTIDE SEQUENCE [LARGE SCALE GENOMIC DNA]</scope>
    <source>
        <strain evidence="3 4">T</strain>
    </source>
</reference>
<comment type="caution">
    <text evidence="3">The sequence shown here is derived from an EMBL/GenBank/DDBJ whole genome shotgun (WGS) entry which is preliminary data.</text>
</comment>
<dbReference type="Gene3D" id="1.10.10.10">
    <property type="entry name" value="Winged helix-like DNA-binding domain superfamily/Winged helix DNA-binding domain"/>
    <property type="match status" value="1"/>
</dbReference>
<feature type="region of interest" description="Disordered" evidence="1">
    <location>
        <begin position="225"/>
        <end position="244"/>
    </location>
</feature>
<dbReference type="EMBL" id="WTVS01000009">
    <property type="protein sequence ID" value="NMF96953.1"/>
    <property type="molecule type" value="Genomic_DNA"/>
</dbReference>
<dbReference type="GO" id="GO:0003677">
    <property type="term" value="F:DNA binding"/>
    <property type="evidence" value="ECO:0007669"/>
    <property type="project" value="UniProtKB-KW"/>
</dbReference>
<dbReference type="Pfam" id="PF13463">
    <property type="entry name" value="HTH_27"/>
    <property type="match status" value="1"/>
</dbReference>
<dbReference type="Proteomes" id="UP000634522">
    <property type="component" value="Unassembled WGS sequence"/>
</dbReference>
<protein>
    <submittedName>
        <fullName evidence="3">Winged helix DNA-binding protein</fullName>
    </submittedName>
</protein>
<dbReference type="InterPro" id="IPR000835">
    <property type="entry name" value="HTH_MarR-typ"/>
</dbReference>
<dbReference type="InterPro" id="IPR036390">
    <property type="entry name" value="WH_DNA-bd_sf"/>
</dbReference>
<gene>
    <name evidence="3" type="ORF">GPA27_06090</name>
</gene>
<name>A0ABX1NCK8_9RHOO</name>
<proteinExistence type="predicted"/>